<reference evidence="1" key="1">
    <citation type="submission" date="2019-08" db="EMBL/GenBank/DDBJ databases">
        <authorList>
            <person name="Kucharzyk K."/>
            <person name="Murdoch R.W."/>
            <person name="Higgins S."/>
            <person name="Loffler F."/>
        </authorList>
    </citation>
    <scope>NUCLEOTIDE SEQUENCE</scope>
</reference>
<protein>
    <submittedName>
        <fullName evidence="1">Uncharacterized protein</fullName>
    </submittedName>
</protein>
<sequence length="86" mass="9596">MCPEKHGCRQRDVPAECNIVLVCNLLSFIDINIFVDGNAVWIRAAHNIHLNCGIATDKEAAKSALTADIVKSSFELIHKQIFNGFW</sequence>
<dbReference type="AlphaFoldDB" id="A0A645CYZ7"/>
<name>A0A645CYZ7_9ZZZZ</name>
<comment type="caution">
    <text evidence="1">The sequence shown here is derived from an EMBL/GenBank/DDBJ whole genome shotgun (WGS) entry which is preliminary data.</text>
</comment>
<evidence type="ECO:0000313" key="1">
    <source>
        <dbReference type="EMBL" id="MPM82376.1"/>
    </source>
</evidence>
<gene>
    <name evidence="1" type="ORF">SDC9_129437</name>
</gene>
<dbReference type="EMBL" id="VSSQ01031476">
    <property type="protein sequence ID" value="MPM82376.1"/>
    <property type="molecule type" value="Genomic_DNA"/>
</dbReference>
<proteinExistence type="predicted"/>
<organism evidence="1">
    <name type="scientific">bioreactor metagenome</name>
    <dbReference type="NCBI Taxonomy" id="1076179"/>
    <lineage>
        <taxon>unclassified sequences</taxon>
        <taxon>metagenomes</taxon>
        <taxon>ecological metagenomes</taxon>
    </lineage>
</organism>
<accession>A0A645CYZ7</accession>